<keyword evidence="1" id="KW-1133">Transmembrane helix</keyword>
<sequence length="492" mass="50038">MRRCVIRQLAAGCGAVLAAVLLAAPPALAAPEDIAINMRDVTVAVGHPGVVAGATLISASPVALDDVVVTYDFSALVGVAEVVAPGCALVDTTILGCARDEVRLGSAPLPGQFDVVVRAVDGAKVGEGPLQVGVSAAGRRPVFSNSWVRVGAGVDLVAGPGTELTRRPGEAFTFPLRVDVAGTTAVEKPNIYFTEVYAFRATRKFSNCLYVEDRIRNCWFDATFPPGAGYTAVLPFALGTDTAAPGTKSVEALWLTAAEAEDYETFLTGHGYNGGELGTDGELTLVPELTLRAATQADTVPANNRSTLSVAVTGQNGLDLAASGAAVHGAVGARVPALVGFRNHGPAAAEHLGGDVATVEVTIPPGTTATAVSPECAPLTDPAADGAPGAPAYRCRPGPLVRADFIVEFTFELRIDRAQPADGGVRLTGTEDLDATNDQAAITVNRAITTPPPAAARGLPITGAPAGLLAGLGTIMIVVGACAVVLARTRAG</sequence>
<evidence type="ECO:0000313" key="3">
    <source>
        <dbReference type="EMBL" id="GIF58508.1"/>
    </source>
</evidence>
<protein>
    <recommendedName>
        <fullName evidence="5">Gram-positive cocci surface proteins LPxTG domain-containing protein</fullName>
    </recommendedName>
</protein>
<dbReference type="RefSeq" id="WP_203705107.1">
    <property type="nucleotide sequence ID" value="NZ_BAAALU010000003.1"/>
</dbReference>
<evidence type="ECO:0000313" key="4">
    <source>
        <dbReference type="Proteomes" id="UP000624325"/>
    </source>
</evidence>
<keyword evidence="4" id="KW-1185">Reference proteome</keyword>
<comment type="caution">
    <text evidence="3">The sequence shown here is derived from an EMBL/GenBank/DDBJ whole genome shotgun (WGS) entry which is preliminary data.</text>
</comment>
<feature type="signal peptide" evidence="2">
    <location>
        <begin position="1"/>
        <end position="29"/>
    </location>
</feature>
<feature type="transmembrane region" description="Helical" evidence="1">
    <location>
        <begin position="466"/>
        <end position="487"/>
    </location>
</feature>
<keyword evidence="1" id="KW-0812">Transmembrane</keyword>
<keyword evidence="2" id="KW-0732">Signal</keyword>
<accession>A0ABQ4C6U3</accession>
<evidence type="ECO:0000256" key="2">
    <source>
        <dbReference type="SAM" id="SignalP"/>
    </source>
</evidence>
<proteinExistence type="predicted"/>
<evidence type="ECO:0000256" key="1">
    <source>
        <dbReference type="SAM" id="Phobius"/>
    </source>
</evidence>
<gene>
    <name evidence="3" type="ORF">Air01nite_46030</name>
</gene>
<name>A0ABQ4C6U3_9ACTN</name>
<feature type="chain" id="PRO_5046101762" description="Gram-positive cocci surface proteins LPxTG domain-containing protein" evidence="2">
    <location>
        <begin position="30"/>
        <end position="492"/>
    </location>
</feature>
<keyword evidence="1" id="KW-0472">Membrane</keyword>
<organism evidence="3 4">
    <name type="scientific">Asanoa iriomotensis</name>
    <dbReference type="NCBI Taxonomy" id="234613"/>
    <lineage>
        <taxon>Bacteria</taxon>
        <taxon>Bacillati</taxon>
        <taxon>Actinomycetota</taxon>
        <taxon>Actinomycetes</taxon>
        <taxon>Micromonosporales</taxon>
        <taxon>Micromonosporaceae</taxon>
        <taxon>Asanoa</taxon>
    </lineage>
</organism>
<evidence type="ECO:0008006" key="5">
    <source>
        <dbReference type="Google" id="ProtNLM"/>
    </source>
</evidence>
<dbReference type="EMBL" id="BONC01000034">
    <property type="protein sequence ID" value="GIF58508.1"/>
    <property type="molecule type" value="Genomic_DNA"/>
</dbReference>
<reference evidence="3 4" key="1">
    <citation type="submission" date="2021-01" db="EMBL/GenBank/DDBJ databases">
        <title>Whole genome shotgun sequence of Asanoa iriomotensis NBRC 100142.</title>
        <authorList>
            <person name="Komaki H."/>
            <person name="Tamura T."/>
        </authorList>
    </citation>
    <scope>NUCLEOTIDE SEQUENCE [LARGE SCALE GENOMIC DNA]</scope>
    <source>
        <strain evidence="3 4">NBRC 100142</strain>
    </source>
</reference>
<dbReference type="Proteomes" id="UP000624325">
    <property type="component" value="Unassembled WGS sequence"/>
</dbReference>